<dbReference type="SUPFAM" id="SSF48498">
    <property type="entry name" value="Tetracyclin repressor-like, C-terminal domain"/>
    <property type="match status" value="1"/>
</dbReference>
<gene>
    <name evidence="6" type="ORF">GCM10011410_08470</name>
</gene>
<evidence type="ECO:0000256" key="2">
    <source>
        <dbReference type="ARBA" id="ARBA00023125"/>
    </source>
</evidence>
<dbReference type="InterPro" id="IPR001647">
    <property type="entry name" value="HTH_TetR"/>
</dbReference>
<dbReference type="PANTHER" id="PTHR30055:SF234">
    <property type="entry name" value="HTH-TYPE TRANSCRIPTIONAL REGULATOR BETI"/>
    <property type="match status" value="1"/>
</dbReference>
<dbReference type="Pfam" id="PF00440">
    <property type="entry name" value="TetR_N"/>
    <property type="match status" value="1"/>
</dbReference>
<evidence type="ECO:0000259" key="5">
    <source>
        <dbReference type="PROSITE" id="PS50977"/>
    </source>
</evidence>
<name>A0A916U345_9ACTN</name>
<keyword evidence="1" id="KW-0805">Transcription regulation</keyword>
<evidence type="ECO:0000256" key="3">
    <source>
        <dbReference type="ARBA" id="ARBA00023163"/>
    </source>
</evidence>
<dbReference type="InterPro" id="IPR009057">
    <property type="entry name" value="Homeodomain-like_sf"/>
</dbReference>
<dbReference type="AlphaFoldDB" id="A0A916U345"/>
<feature type="DNA-binding region" description="H-T-H motif" evidence="4">
    <location>
        <begin position="82"/>
        <end position="101"/>
    </location>
</feature>
<dbReference type="InterPro" id="IPR036271">
    <property type="entry name" value="Tet_transcr_reg_TetR-rel_C_sf"/>
</dbReference>
<keyword evidence="7" id="KW-1185">Reference proteome</keyword>
<organism evidence="6 7">
    <name type="scientific">Hoyosella rhizosphaerae</name>
    <dbReference type="NCBI Taxonomy" id="1755582"/>
    <lineage>
        <taxon>Bacteria</taxon>
        <taxon>Bacillati</taxon>
        <taxon>Actinomycetota</taxon>
        <taxon>Actinomycetes</taxon>
        <taxon>Mycobacteriales</taxon>
        <taxon>Hoyosellaceae</taxon>
        <taxon>Hoyosella</taxon>
    </lineage>
</organism>
<evidence type="ECO:0000256" key="4">
    <source>
        <dbReference type="PROSITE-ProRule" id="PRU00335"/>
    </source>
</evidence>
<dbReference type="Proteomes" id="UP000641514">
    <property type="component" value="Unassembled WGS sequence"/>
</dbReference>
<reference evidence="6" key="2">
    <citation type="submission" date="2020-09" db="EMBL/GenBank/DDBJ databases">
        <authorList>
            <person name="Sun Q."/>
            <person name="Zhou Y."/>
        </authorList>
    </citation>
    <scope>NUCLEOTIDE SEQUENCE</scope>
    <source>
        <strain evidence="6">CGMCC 1.15478</strain>
    </source>
</reference>
<keyword evidence="3" id="KW-0804">Transcription</keyword>
<proteinExistence type="predicted"/>
<dbReference type="GO" id="GO:0003700">
    <property type="term" value="F:DNA-binding transcription factor activity"/>
    <property type="evidence" value="ECO:0007669"/>
    <property type="project" value="TreeGrafter"/>
</dbReference>
<dbReference type="PANTHER" id="PTHR30055">
    <property type="entry name" value="HTH-TYPE TRANSCRIPTIONAL REGULATOR RUTR"/>
    <property type="match status" value="1"/>
</dbReference>
<dbReference type="Gene3D" id="1.10.357.10">
    <property type="entry name" value="Tetracycline Repressor, domain 2"/>
    <property type="match status" value="2"/>
</dbReference>
<reference evidence="6" key="1">
    <citation type="journal article" date="2014" name="Int. J. Syst. Evol. Microbiol.">
        <title>Complete genome sequence of Corynebacterium casei LMG S-19264T (=DSM 44701T), isolated from a smear-ripened cheese.</title>
        <authorList>
            <consortium name="US DOE Joint Genome Institute (JGI-PGF)"/>
            <person name="Walter F."/>
            <person name="Albersmeier A."/>
            <person name="Kalinowski J."/>
            <person name="Ruckert C."/>
        </authorList>
    </citation>
    <scope>NUCLEOTIDE SEQUENCE</scope>
    <source>
        <strain evidence="6">CGMCC 1.15478</strain>
    </source>
</reference>
<evidence type="ECO:0000313" key="6">
    <source>
        <dbReference type="EMBL" id="GGC58285.1"/>
    </source>
</evidence>
<protein>
    <recommendedName>
        <fullName evidence="5">HTH tetR-type domain-containing protein</fullName>
    </recommendedName>
</protein>
<dbReference type="PROSITE" id="PS50977">
    <property type="entry name" value="HTH_TETR_2"/>
    <property type="match status" value="1"/>
</dbReference>
<evidence type="ECO:0000313" key="7">
    <source>
        <dbReference type="Proteomes" id="UP000641514"/>
    </source>
</evidence>
<sequence>MADPRRHFSYAPDNIPWIDRHDHHPNIGFVHIVELPNMLWHREVKSGHMASAVGGKKTGRPRSLHEHDIIAAALAEGLTEATMPSIARRLGVSHSALYRYYADRDALLLECVGTAVDSMQWPSDDEPWRDILRSVGNVMWEMLGRYTGLAETMLTLSGTPPQIVSRASALTEALTKQGFSTRDAMLAIDFIGDLTLTTFVNMARLDAPLDDGGTTRDRVRQEWEQPGVLAEALQDDSTWFGRGWLDDKVEILLDGLAHRVQAAS</sequence>
<accession>A0A916U345</accession>
<keyword evidence="2 4" id="KW-0238">DNA-binding</keyword>
<dbReference type="InterPro" id="IPR050109">
    <property type="entry name" value="HTH-type_TetR-like_transc_reg"/>
</dbReference>
<comment type="caution">
    <text evidence="6">The sequence shown here is derived from an EMBL/GenBank/DDBJ whole genome shotgun (WGS) entry which is preliminary data.</text>
</comment>
<dbReference type="GO" id="GO:0000976">
    <property type="term" value="F:transcription cis-regulatory region binding"/>
    <property type="evidence" value="ECO:0007669"/>
    <property type="project" value="TreeGrafter"/>
</dbReference>
<evidence type="ECO:0000256" key="1">
    <source>
        <dbReference type="ARBA" id="ARBA00023015"/>
    </source>
</evidence>
<dbReference type="SUPFAM" id="SSF46689">
    <property type="entry name" value="Homeodomain-like"/>
    <property type="match status" value="1"/>
</dbReference>
<dbReference type="EMBL" id="BMJH01000001">
    <property type="protein sequence ID" value="GGC58285.1"/>
    <property type="molecule type" value="Genomic_DNA"/>
</dbReference>
<feature type="domain" description="HTH tetR-type" evidence="5">
    <location>
        <begin position="59"/>
        <end position="119"/>
    </location>
</feature>